<evidence type="ECO:0000256" key="1">
    <source>
        <dbReference type="ARBA" id="ARBA00001412"/>
    </source>
</evidence>
<evidence type="ECO:0000313" key="8">
    <source>
        <dbReference type="Proteomes" id="UP000541444"/>
    </source>
</evidence>
<dbReference type="OrthoDB" id="1657402at2759"/>
<evidence type="ECO:0000259" key="6">
    <source>
        <dbReference type="Pfam" id="PF01301"/>
    </source>
</evidence>
<organism evidence="7 8">
    <name type="scientific">Kingdonia uniflora</name>
    <dbReference type="NCBI Taxonomy" id="39325"/>
    <lineage>
        <taxon>Eukaryota</taxon>
        <taxon>Viridiplantae</taxon>
        <taxon>Streptophyta</taxon>
        <taxon>Embryophyta</taxon>
        <taxon>Tracheophyta</taxon>
        <taxon>Spermatophyta</taxon>
        <taxon>Magnoliopsida</taxon>
        <taxon>Ranunculales</taxon>
        <taxon>Circaeasteraceae</taxon>
        <taxon>Kingdonia</taxon>
    </lineage>
</organism>
<dbReference type="EC" id="3.2.1.23" evidence="3"/>
<name>A0A7J7KWG2_9MAGN</name>
<dbReference type="PANTHER" id="PTHR23421">
    <property type="entry name" value="BETA-GALACTOSIDASE RELATED"/>
    <property type="match status" value="1"/>
</dbReference>
<accession>A0A7J7KWG2</accession>
<keyword evidence="4" id="KW-0378">Hydrolase</keyword>
<dbReference type="Proteomes" id="UP000541444">
    <property type="component" value="Unassembled WGS sequence"/>
</dbReference>
<comment type="similarity">
    <text evidence="2">Belongs to the glycosyl hydrolase 35 family.</text>
</comment>
<evidence type="ECO:0000313" key="7">
    <source>
        <dbReference type="EMBL" id="KAF6134715.1"/>
    </source>
</evidence>
<dbReference type="SUPFAM" id="SSF51445">
    <property type="entry name" value="(Trans)glycosidases"/>
    <property type="match status" value="1"/>
</dbReference>
<dbReference type="GO" id="GO:0005975">
    <property type="term" value="P:carbohydrate metabolic process"/>
    <property type="evidence" value="ECO:0007669"/>
    <property type="project" value="InterPro"/>
</dbReference>
<dbReference type="Gene3D" id="3.20.20.80">
    <property type="entry name" value="Glycosidases"/>
    <property type="match status" value="1"/>
</dbReference>
<dbReference type="InterPro" id="IPR017853">
    <property type="entry name" value="GH"/>
</dbReference>
<comment type="caution">
    <text evidence="7">The sequence shown here is derived from an EMBL/GenBank/DDBJ whole genome shotgun (WGS) entry which is preliminary data.</text>
</comment>
<evidence type="ECO:0000256" key="2">
    <source>
        <dbReference type="ARBA" id="ARBA00009809"/>
    </source>
</evidence>
<reference evidence="7 8" key="1">
    <citation type="journal article" date="2020" name="IScience">
        <title>Genome Sequencing of the Endangered Kingdonia uniflora (Circaeasteraceae, Ranunculales) Reveals Potential Mechanisms of Evolutionary Specialization.</title>
        <authorList>
            <person name="Sun Y."/>
            <person name="Deng T."/>
            <person name="Zhang A."/>
            <person name="Moore M.J."/>
            <person name="Landis J.B."/>
            <person name="Lin N."/>
            <person name="Zhang H."/>
            <person name="Zhang X."/>
            <person name="Huang J."/>
            <person name="Zhang X."/>
            <person name="Sun H."/>
            <person name="Wang H."/>
        </authorList>
    </citation>
    <scope>NUCLEOTIDE SEQUENCE [LARGE SCALE GENOMIC DNA]</scope>
    <source>
        <strain evidence="7">TB1705</strain>
        <tissue evidence="7">Leaf</tissue>
    </source>
</reference>
<keyword evidence="8" id="KW-1185">Reference proteome</keyword>
<dbReference type="InterPro" id="IPR031330">
    <property type="entry name" value="Gly_Hdrlase_35_cat"/>
</dbReference>
<gene>
    <name evidence="7" type="ORF">GIB67_002116</name>
</gene>
<dbReference type="AlphaFoldDB" id="A0A7J7KWG2"/>
<proteinExistence type="inferred from homology"/>
<evidence type="ECO:0000256" key="5">
    <source>
        <dbReference type="ARBA" id="ARBA00023295"/>
    </source>
</evidence>
<keyword evidence="5" id="KW-0326">Glycosidase</keyword>
<protein>
    <recommendedName>
        <fullName evidence="3">beta-galactosidase</fullName>
        <ecNumber evidence="3">3.2.1.23</ecNumber>
    </recommendedName>
</protein>
<sequence length="97" mass="10651">MQGFTQKIVQLIKSERLFESQGGPIILCQIENEYDQSSKALGAPGSLYMTWAAKMVVELGAGVPWVMCKEDDSPDLVAHVFSLKEGGYNPAFLVNNN</sequence>
<evidence type="ECO:0000256" key="3">
    <source>
        <dbReference type="ARBA" id="ARBA00012756"/>
    </source>
</evidence>
<dbReference type="PROSITE" id="PS01182">
    <property type="entry name" value="GLYCOSYL_HYDROL_F35"/>
    <property type="match status" value="1"/>
</dbReference>
<dbReference type="InterPro" id="IPR019801">
    <property type="entry name" value="Glyco_hydro_35_CS"/>
</dbReference>
<dbReference type="InterPro" id="IPR001944">
    <property type="entry name" value="Glycoside_Hdrlase_35"/>
</dbReference>
<feature type="domain" description="Glycoside hydrolase 35 catalytic" evidence="6">
    <location>
        <begin position="1"/>
        <end position="75"/>
    </location>
</feature>
<dbReference type="GO" id="GO:0004565">
    <property type="term" value="F:beta-galactosidase activity"/>
    <property type="evidence" value="ECO:0007669"/>
    <property type="project" value="UniProtKB-EC"/>
</dbReference>
<comment type="catalytic activity">
    <reaction evidence="1">
        <text>Hydrolysis of terminal non-reducing beta-D-galactose residues in beta-D-galactosides.</text>
        <dbReference type="EC" id="3.2.1.23"/>
    </reaction>
</comment>
<evidence type="ECO:0000256" key="4">
    <source>
        <dbReference type="ARBA" id="ARBA00022801"/>
    </source>
</evidence>
<dbReference type="Pfam" id="PF01301">
    <property type="entry name" value="Glyco_hydro_35"/>
    <property type="match status" value="1"/>
</dbReference>
<dbReference type="EMBL" id="JACGCM010002827">
    <property type="protein sequence ID" value="KAF6134715.1"/>
    <property type="molecule type" value="Genomic_DNA"/>
</dbReference>